<feature type="domain" description="RRM" evidence="3">
    <location>
        <begin position="526"/>
        <end position="601"/>
    </location>
</feature>
<protein>
    <recommendedName>
        <fullName evidence="3">RRM domain-containing protein</fullName>
    </recommendedName>
</protein>
<feature type="domain" description="RRM" evidence="3">
    <location>
        <begin position="645"/>
        <end position="720"/>
    </location>
</feature>
<dbReference type="EMBL" id="HBNR01013836">
    <property type="protein sequence ID" value="CAE4569315.1"/>
    <property type="molecule type" value="Transcribed_RNA"/>
</dbReference>
<dbReference type="Pfam" id="PF00076">
    <property type="entry name" value="RRM_1"/>
    <property type="match status" value="1"/>
</dbReference>
<dbReference type="Gene3D" id="3.30.70.330">
    <property type="match status" value="5"/>
</dbReference>
<dbReference type="SMART" id="SM00360">
    <property type="entry name" value="RRM"/>
    <property type="match status" value="2"/>
</dbReference>
<sequence>MSLPPRAHGTRIAPARPAGAGGGAAAMTVAQAHAPQADNLWRVVAVRVSDPPFPGQEPLGGLTLEDLQEFLSGTGQIERITCSPFPRKGPVLLIDALVQYADPTAAQAAVTTYHGASMMAGNGCTLSVVIFQAEEVYVDPRDPLAWDVTAGPPMQAPQVPPAEHYDPLAGSVPGGAYHGVATSETYSEAGGRRVVLAHITNLARPDLAPLGGLTLDSLHAVFSQCGVVEKIACTATPRSGTPLQYIDAMVQFATAAEASYAVQSFDGTSLSHDGNHHAQMKFSKHPELRTSGNSERTKVFVSGPAAVQPQPAAAGDHTALATPVGMAPAPIGTAPMKRPLADMAGSPLDHAAKRMRGDGGVNAASAVDAQARRVVLAHITELTSPAAAPLGGLSVDDVFTAFAPYGAVEKIVCVCFPKAGPPLDWVDAMVQFRSHGEAAAALLALDGASLRGDGYNRIQCKWSRHLELTKQGESDCHRDYTLGMPGLATAAASPAPAPLLPVGAALATAPAFGAARPRGAGGGETPVLAVFNLPEEMADPDLLFNIFSLYGYVEIVKVVFKRPRDTALVQFSEAGFVDLAVERLQGAMLRGRPMEVRRSKQASIRCTDKDLNSTEKTTRAYTMQEQFWSKKEYQKIWDNVAQPSRTLYVKNIAPQLSEQDLLQLFGQHGPVTDFGFLPCKTTGPARFKTAVVQMAEVADAVAAVILVQRERFPSGEDGREEMRLMACFSKKDEMPKNVIRNAVPQMSSLAAAASPAPLAAVSPLMALPQ</sequence>
<dbReference type="PANTHER" id="PTHR15592">
    <property type="entry name" value="MATRIN 3/NUCLEAR PROTEIN 220-RELATED"/>
    <property type="match status" value="1"/>
</dbReference>
<reference evidence="4" key="1">
    <citation type="submission" date="2021-01" db="EMBL/GenBank/DDBJ databases">
        <authorList>
            <person name="Corre E."/>
            <person name="Pelletier E."/>
            <person name="Niang G."/>
            <person name="Scheremetjew M."/>
            <person name="Finn R."/>
            <person name="Kale V."/>
            <person name="Holt S."/>
            <person name="Cochrane G."/>
            <person name="Meng A."/>
            <person name="Brown T."/>
            <person name="Cohen L."/>
        </authorList>
    </citation>
    <scope>NUCLEOTIDE SEQUENCE</scope>
    <source>
        <strain evidence="4">CCMP3105</strain>
    </source>
</reference>
<proteinExistence type="predicted"/>
<dbReference type="Pfam" id="PF13893">
    <property type="entry name" value="RRM_5"/>
    <property type="match status" value="2"/>
</dbReference>
<evidence type="ECO:0000256" key="1">
    <source>
        <dbReference type="PROSITE-ProRule" id="PRU00176"/>
    </source>
</evidence>
<organism evidence="4">
    <name type="scientific">Alexandrium monilatum</name>
    <dbReference type="NCBI Taxonomy" id="311494"/>
    <lineage>
        <taxon>Eukaryota</taxon>
        <taxon>Sar</taxon>
        <taxon>Alveolata</taxon>
        <taxon>Dinophyceae</taxon>
        <taxon>Gonyaulacales</taxon>
        <taxon>Pyrocystaceae</taxon>
        <taxon>Alexandrium</taxon>
    </lineage>
</organism>
<feature type="region of interest" description="Disordered" evidence="2">
    <location>
        <begin position="1"/>
        <end position="20"/>
    </location>
</feature>
<name>A0A7S4USC7_9DINO</name>
<evidence type="ECO:0000259" key="3">
    <source>
        <dbReference type="PROSITE" id="PS50102"/>
    </source>
</evidence>
<dbReference type="InterPro" id="IPR000504">
    <property type="entry name" value="RRM_dom"/>
</dbReference>
<dbReference type="SUPFAM" id="SSF54928">
    <property type="entry name" value="RNA-binding domain, RBD"/>
    <property type="match status" value="4"/>
</dbReference>
<dbReference type="InterPro" id="IPR035979">
    <property type="entry name" value="RBD_domain_sf"/>
</dbReference>
<accession>A0A7S4USC7</accession>
<dbReference type="GO" id="GO:0003723">
    <property type="term" value="F:RNA binding"/>
    <property type="evidence" value="ECO:0007669"/>
    <property type="project" value="UniProtKB-UniRule"/>
</dbReference>
<keyword evidence="1" id="KW-0694">RNA-binding</keyword>
<dbReference type="PROSITE" id="PS50102">
    <property type="entry name" value="RRM"/>
    <property type="match status" value="2"/>
</dbReference>
<evidence type="ECO:0000313" key="4">
    <source>
        <dbReference type="EMBL" id="CAE4569315.1"/>
    </source>
</evidence>
<dbReference type="AlphaFoldDB" id="A0A7S4USC7"/>
<dbReference type="InterPro" id="IPR012677">
    <property type="entry name" value="Nucleotide-bd_a/b_plait_sf"/>
</dbReference>
<evidence type="ECO:0000256" key="2">
    <source>
        <dbReference type="SAM" id="MobiDB-lite"/>
    </source>
</evidence>
<gene>
    <name evidence="4" type="ORF">AMON00008_LOCUS8934</name>
</gene>